<dbReference type="CDD" id="cd11392">
    <property type="entry name" value="bHLH_ScPHO4_like"/>
    <property type="match status" value="1"/>
</dbReference>
<feature type="region of interest" description="Disordered" evidence="1">
    <location>
        <begin position="239"/>
        <end position="306"/>
    </location>
</feature>
<feature type="compositionally biased region" description="Low complexity" evidence="1">
    <location>
        <begin position="281"/>
        <end position="294"/>
    </location>
</feature>
<evidence type="ECO:0000256" key="1">
    <source>
        <dbReference type="SAM" id="MobiDB-lite"/>
    </source>
</evidence>
<dbReference type="SMART" id="SM00353">
    <property type="entry name" value="HLH"/>
    <property type="match status" value="1"/>
</dbReference>
<feature type="compositionally biased region" description="Basic and acidic residues" evidence="1">
    <location>
        <begin position="440"/>
        <end position="450"/>
    </location>
</feature>
<evidence type="ECO:0000259" key="2">
    <source>
        <dbReference type="PROSITE" id="PS50888"/>
    </source>
</evidence>
<dbReference type="AlphaFoldDB" id="A0A232LNK9"/>
<feature type="compositionally biased region" description="Low complexity" evidence="1">
    <location>
        <begin position="138"/>
        <end position="149"/>
    </location>
</feature>
<dbReference type="Proteomes" id="UP000243515">
    <property type="component" value="Unassembled WGS sequence"/>
</dbReference>
<dbReference type="Pfam" id="PF00010">
    <property type="entry name" value="HLH"/>
    <property type="match status" value="1"/>
</dbReference>
<dbReference type="Gene3D" id="4.10.280.10">
    <property type="entry name" value="Helix-loop-helix DNA-binding domain"/>
    <property type="match status" value="1"/>
</dbReference>
<feature type="domain" description="BHLH" evidence="2">
    <location>
        <begin position="581"/>
        <end position="662"/>
    </location>
</feature>
<keyword evidence="4" id="KW-1185">Reference proteome</keyword>
<feature type="region of interest" description="Disordered" evidence="1">
    <location>
        <begin position="605"/>
        <end position="648"/>
    </location>
</feature>
<gene>
    <name evidence="3" type="ORF">Egran_06507</name>
</gene>
<accession>A0A232LNK9</accession>
<protein>
    <recommendedName>
        <fullName evidence="2">BHLH domain-containing protein</fullName>
    </recommendedName>
</protein>
<feature type="compositionally biased region" description="Low complexity" evidence="1">
    <location>
        <begin position="116"/>
        <end position="131"/>
    </location>
</feature>
<dbReference type="EMBL" id="NPHW01006522">
    <property type="protein sequence ID" value="OXV05726.1"/>
    <property type="molecule type" value="Genomic_DNA"/>
</dbReference>
<feature type="compositionally biased region" description="Basic and acidic residues" evidence="1">
    <location>
        <begin position="615"/>
        <end position="625"/>
    </location>
</feature>
<dbReference type="GO" id="GO:0046983">
    <property type="term" value="F:protein dimerization activity"/>
    <property type="evidence" value="ECO:0007669"/>
    <property type="project" value="InterPro"/>
</dbReference>
<name>A0A232LNK9_9EURO</name>
<sequence length="713" mass="77106">MNSDSSIAWTETLPEGSLMPTSHDDDFANFLEFGLGFSDLDGHGATPRPPPRSIQTAEPTLATTLAENDLTRMETESTSQPTSYTALLGDLSLDLHGNGSARLRQPYSSAEVGYFSSEQSHQHQLSHQPQQRSHHSQHLQQKSQLQRQPHPYHHNQSMIPPTPNSIELRGRAARFPLRVDVGHDIYDQYTNAFYTPLVSPAMTPLETQFRLPEYTIPGEYFTPLTSPALEAQNVSSNGYQFQSTQAPSTGFMQSSVDPNGSHIASAPSSPGVARRPRRRPSAATRTAGRAAKASPPIRPQGRRKQAISAHLLADDVAQALAGDLSSGGHLPTNGSGGVRYDSHESSGQDSVSPEPISEPLMPPPALPQTRKSPVMGPQVTEPSTDEPATPATLMRIPSRQQSSTRPFSAYGSPVPHETPEESMEDVMLPEAVTDLLPRMPRVDTAIDGKESLQGQGPSKTPLTSEPKSATASEKLSSGSMTPSPHPGSMTSPSGPVGRKPETKPSGGINRKRQSASSSHVSPALRPRISPSIQPLVRGDSGMSSESSALYLASKSNYQHILDGTLLPGVSYPETLAENLSSKRTNHKLAEQGRRNRINTALKEIESLLPPGFSQERSDQRNDCKVESTSSTKNGEKEKEKSPHQTISKASTVEMAIDYIKALKKELDDTRARLKTAELNLADSAAEAPSTASETTLVMRYDTEELKDPNTTLT</sequence>
<evidence type="ECO:0000313" key="3">
    <source>
        <dbReference type="EMBL" id="OXV05726.1"/>
    </source>
</evidence>
<feature type="compositionally biased region" description="Basic and acidic residues" evidence="1">
    <location>
        <begin position="633"/>
        <end position="642"/>
    </location>
</feature>
<feature type="compositionally biased region" description="Low complexity" evidence="1">
    <location>
        <begin position="264"/>
        <end position="273"/>
    </location>
</feature>
<feature type="compositionally biased region" description="Low complexity" evidence="1">
    <location>
        <begin position="682"/>
        <end position="695"/>
    </location>
</feature>
<proteinExistence type="predicted"/>
<reference evidence="3 4" key="1">
    <citation type="journal article" date="2015" name="Environ. Microbiol.">
        <title>Metagenome sequence of Elaphomyces granulatus from sporocarp tissue reveals Ascomycota ectomycorrhizal fingerprints of genome expansion and a Proteobacteria-rich microbiome.</title>
        <authorList>
            <person name="Quandt C.A."/>
            <person name="Kohler A."/>
            <person name="Hesse C.N."/>
            <person name="Sharpton T.J."/>
            <person name="Martin F."/>
            <person name="Spatafora J.W."/>
        </authorList>
    </citation>
    <scope>NUCLEOTIDE SEQUENCE [LARGE SCALE GENOMIC DNA]</scope>
    <source>
        <strain evidence="3 4">OSC145934</strain>
    </source>
</reference>
<feature type="compositionally biased region" description="Polar residues" evidence="1">
    <location>
        <begin position="452"/>
        <end position="493"/>
    </location>
</feature>
<comment type="caution">
    <text evidence="3">The sequence shown here is derived from an EMBL/GenBank/DDBJ whole genome shotgun (WGS) entry which is preliminary data.</text>
</comment>
<evidence type="ECO:0000313" key="4">
    <source>
        <dbReference type="Proteomes" id="UP000243515"/>
    </source>
</evidence>
<feature type="compositionally biased region" description="Polar residues" evidence="1">
    <location>
        <begin position="239"/>
        <end position="258"/>
    </location>
</feature>
<organism evidence="3 4">
    <name type="scientific">Elaphomyces granulatus</name>
    <dbReference type="NCBI Taxonomy" id="519963"/>
    <lineage>
        <taxon>Eukaryota</taxon>
        <taxon>Fungi</taxon>
        <taxon>Dikarya</taxon>
        <taxon>Ascomycota</taxon>
        <taxon>Pezizomycotina</taxon>
        <taxon>Eurotiomycetes</taxon>
        <taxon>Eurotiomycetidae</taxon>
        <taxon>Eurotiales</taxon>
        <taxon>Elaphomycetaceae</taxon>
        <taxon>Elaphomyces</taxon>
    </lineage>
</organism>
<dbReference type="OrthoDB" id="5344169at2759"/>
<dbReference type="InterPro" id="IPR011598">
    <property type="entry name" value="bHLH_dom"/>
</dbReference>
<feature type="region of interest" description="Disordered" evidence="1">
    <location>
        <begin position="324"/>
        <end position="543"/>
    </location>
</feature>
<dbReference type="InterPro" id="IPR036638">
    <property type="entry name" value="HLH_DNA-bd_sf"/>
</dbReference>
<dbReference type="SUPFAM" id="SSF47459">
    <property type="entry name" value="HLH, helix-loop-helix DNA-binding domain"/>
    <property type="match status" value="1"/>
</dbReference>
<feature type="region of interest" description="Disordered" evidence="1">
    <location>
        <begin position="115"/>
        <end position="166"/>
    </location>
</feature>
<dbReference type="PROSITE" id="PS50888">
    <property type="entry name" value="BHLH"/>
    <property type="match status" value="1"/>
</dbReference>
<feature type="region of interest" description="Disordered" evidence="1">
    <location>
        <begin position="682"/>
        <end position="713"/>
    </location>
</feature>